<dbReference type="Pfam" id="PF00440">
    <property type="entry name" value="TetR_N"/>
    <property type="match status" value="1"/>
</dbReference>
<dbReference type="OrthoDB" id="5293556at2"/>
<evidence type="ECO:0000256" key="1">
    <source>
        <dbReference type="ARBA" id="ARBA00023015"/>
    </source>
</evidence>
<feature type="DNA-binding region" description="H-T-H motif" evidence="4">
    <location>
        <begin position="33"/>
        <end position="52"/>
    </location>
</feature>
<dbReference type="Pfam" id="PF13305">
    <property type="entry name" value="TetR_C_33"/>
    <property type="match status" value="1"/>
</dbReference>
<dbReference type="STRING" id="1137799.GZ78_01235"/>
<keyword evidence="3" id="KW-0804">Transcription</keyword>
<organism evidence="6 7">
    <name type="scientific">Endozoicomonas numazuensis</name>
    <dbReference type="NCBI Taxonomy" id="1137799"/>
    <lineage>
        <taxon>Bacteria</taxon>
        <taxon>Pseudomonadati</taxon>
        <taxon>Pseudomonadota</taxon>
        <taxon>Gammaproteobacteria</taxon>
        <taxon>Oceanospirillales</taxon>
        <taxon>Endozoicomonadaceae</taxon>
        <taxon>Endozoicomonas</taxon>
    </lineage>
</organism>
<dbReference type="PROSITE" id="PS50977">
    <property type="entry name" value="HTH_TETR_2"/>
    <property type="match status" value="1"/>
</dbReference>
<dbReference type="InterPro" id="IPR036271">
    <property type="entry name" value="Tet_transcr_reg_TetR-rel_C_sf"/>
</dbReference>
<dbReference type="EMBL" id="JOKH01000001">
    <property type="protein sequence ID" value="KEQ18751.1"/>
    <property type="molecule type" value="Genomic_DNA"/>
</dbReference>
<evidence type="ECO:0000256" key="4">
    <source>
        <dbReference type="PROSITE-ProRule" id="PRU00335"/>
    </source>
</evidence>
<dbReference type="SUPFAM" id="SSF48498">
    <property type="entry name" value="Tetracyclin repressor-like, C-terminal domain"/>
    <property type="match status" value="1"/>
</dbReference>
<dbReference type="InterPro" id="IPR023772">
    <property type="entry name" value="DNA-bd_HTH_TetR-type_CS"/>
</dbReference>
<dbReference type="PANTHER" id="PTHR30055">
    <property type="entry name" value="HTH-TYPE TRANSCRIPTIONAL REGULATOR RUTR"/>
    <property type="match status" value="1"/>
</dbReference>
<dbReference type="InterPro" id="IPR050109">
    <property type="entry name" value="HTH-type_TetR-like_transc_reg"/>
</dbReference>
<dbReference type="GO" id="GO:0003700">
    <property type="term" value="F:DNA-binding transcription factor activity"/>
    <property type="evidence" value="ECO:0007669"/>
    <property type="project" value="TreeGrafter"/>
</dbReference>
<dbReference type="GO" id="GO:0000976">
    <property type="term" value="F:transcription cis-regulatory region binding"/>
    <property type="evidence" value="ECO:0007669"/>
    <property type="project" value="TreeGrafter"/>
</dbReference>
<dbReference type="PANTHER" id="PTHR30055:SF220">
    <property type="entry name" value="TETR-FAMILY REGULATORY PROTEIN"/>
    <property type="match status" value="1"/>
</dbReference>
<sequence length="200" mass="22893">MPAKKNYHHGDLRQSLINEATRMIAESGVEKLSMRGLAEGVGVSRTAAYHHFKDKNELLCAIAEQGFSQWYDKMGSRLKEVPDDLESWFRGFSHAYIDFAQNHAEQYDLMFGRPIWKNGQPTETLRDISFEAFQCYADFVKKCLPEDHFNQEQDALRVAQVSWSSLHGLSRLLNDGVYLDKAAINSMCDVAARLLVQNMR</sequence>
<name>A0A081NJX8_9GAMM</name>
<evidence type="ECO:0000259" key="5">
    <source>
        <dbReference type="PROSITE" id="PS50977"/>
    </source>
</evidence>
<dbReference type="InterPro" id="IPR009057">
    <property type="entry name" value="Homeodomain-like_sf"/>
</dbReference>
<comment type="caution">
    <text evidence="6">The sequence shown here is derived from an EMBL/GenBank/DDBJ whole genome shotgun (WGS) entry which is preliminary data.</text>
</comment>
<dbReference type="SUPFAM" id="SSF46689">
    <property type="entry name" value="Homeodomain-like"/>
    <property type="match status" value="1"/>
</dbReference>
<keyword evidence="2 4" id="KW-0238">DNA-binding</keyword>
<dbReference type="eggNOG" id="COG1309">
    <property type="taxonomic scope" value="Bacteria"/>
</dbReference>
<gene>
    <name evidence="6" type="ORF">GZ78_01235</name>
</gene>
<protein>
    <submittedName>
        <fullName evidence="6">TetR family transcriptional regulator</fullName>
    </submittedName>
</protein>
<evidence type="ECO:0000313" key="6">
    <source>
        <dbReference type="EMBL" id="KEQ18751.1"/>
    </source>
</evidence>
<dbReference type="Proteomes" id="UP000028073">
    <property type="component" value="Unassembled WGS sequence"/>
</dbReference>
<proteinExistence type="predicted"/>
<keyword evidence="7" id="KW-1185">Reference proteome</keyword>
<evidence type="ECO:0000313" key="7">
    <source>
        <dbReference type="Proteomes" id="UP000028073"/>
    </source>
</evidence>
<feature type="domain" description="HTH tetR-type" evidence="5">
    <location>
        <begin position="10"/>
        <end position="70"/>
    </location>
</feature>
<keyword evidence="1" id="KW-0805">Transcription regulation</keyword>
<dbReference type="Gene3D" id="1.10.357.10">
    <property type="entry name" value="Tetracycline Repressor, domain 2"/>
    <property type="match status" value="1"/>
</dbReference>
<accession>A0A081NJX8</accession>
<dbReference type="PRINTS" id="PR00455">
    <property type="entry name" value="HTHTETR"/>
</dbReference>
<dbReference type="InterPro" id="IPR001647">
    <property type="entry name" value="HTH_TetR"/>
</dbReference>
<dbReference type="PROSITE" id="PS01081">
    <property type="entry name" value="HTH_TETR_1"/>
    <property type="match status" value="1"/>
</dbReference>
<reference evidence="6 7" key="1">
    <citation type="submission" date="2014-06" db="EMBL/GenBank/DDBJ databases">
        <title>Whole Genome Sequences of Three Symbiotic Endozoicomonas Bacteria.</title>
        <authorList>
            <person name="Neave M.J."/>
            <person name="Apprill A."/>
            <person name="Voolstra C.R."/>
        </authorList>
    </citation>
    <scope>NUCLEOTIDE SEQUENCE [LARGE SCALE GENOMIC DNA]</scope>
    <source>
        <strain evidence="6 7">DSM 25634</strain>
    </source>
</reference>
<dbReference type="InterPro" id="IPR025996">
    <property type="entry name" value="MT1864/Rv1816-like_C"/>
</dbReference>
<evidence type="ECO:0000256" key="2">
    <source>
        <dbReference type="ARBA" id="ARBA00023125"/>
    </source>
</evidence>
<evidence type="ECO:0000256" key="3">
    <source>
        <dbReference type="ARBA" id="ARBA00023163"/>
    </source>
</evidence>
<dbReference type="AlphaFoldDB" id="A0A081NJX8"/>